<dbReference type="Pfam" id="PF10861">
    <property type="entry name" value="DUF2784"/>
    <property type="match status" value="1"/>
</dbReference>
<dbReference type="RefSeq" id="WP_344139678.1">
    <property type="nucleotide sequence ID" value="NZ_BAAALT010000279.1"/>
</dbReference>
<evidence type="ECO:0000313" key="2">
    <source>
        <dbReference type="EMBL" id="GAA1833600.1"/>
    </source>
</evidence>
<feature type="transmembrane region" description="Helical" evidence="1">
    <location>
        <begin position="34"/>
        <end position="53"/>
    </location>
</feature>
<accession>A0ABP4YXV2</accession>
<reference evidence="3" key="1">
    <citation type="journal article" date="2019" name="Int. J. Syst. Evol. Microbiol.">
        <title>The Global Catalogue of Microorganisms (GCM) 10K type strain sequencing project: providing services to taxonomists for standard genome sequencing and annotation.</title>
        <authorList>
            <consortium name="The Broad Institute Genomics Platform"/>
            <consortium name="The Broad Institute Genome Sequencing Center for Infectious Disease"/>
            <person name="Wu L."/>
            <person name="Ma J."/>
        </authorList>
    </citation>
    <scope>NUCLEOTIDE SEQUENCE [LARGE SCALE GENOMIC DNA]</scope>
    <source>
        <strain evidence="3">JCM 13250</strain>
    </source>
</reference>
<proteinExistence type="predicted"/>
<protein>
    <recommendedName>
        <fullName evidence="4">DUF2784 domain-containing protein</fullName>
    </recommendedName>
</protein>
<evidence type="ECO:0000313" key="3">
    <source>
        <dbReference type="Proteomes" id="UP001500218"/>
    </source>
</evidence>
<keyword evidence="1" id="KW-0812">Transmembrane</keyword>
<dbReference type="EMBL" id="BAAALT010000279">
    <property type="protein sequence ID" value="GAA1833600.1"/>
    <property type="molecule type" value="Genomic_DNA"/>
</dbReference>
<comment type="caution">
    <text evidence="2">The sequence shown here is derived from an EMBL/GenBank/DDBJ whole genome shotgun (WGS) entry which is preliminary data.</text>
</comment>
<feature type="transmembrane region" description="Helical" evidence="1">
    <location>
        <begin position="6"/>
        <end position="27"/>
    </location>
</feature>
<keyword evidence="1" id="KW-0472">Membrane</keyword>
<dbReference type="InterPro" id="IPR021218">
    <property type="entry name" value="DUF2784"/>
</dbReference>
<keyword evidence="3" id="KW-1185">Reference proteome</keyword>
<evidence type="ECO:0008006" key="4">
    <source>
        <dbReference type="Google" id="ProtNLM"/>
    </source>
</evidence>
<organism evidence="2 3">
    <name type="scientific">Luedemannella flava</name>
    <dbReference type="NCBI Taxonomy" id="349316"/>
    <lineage>
        <taxon>Bacteria</taxon>
        <taxon>Bacillati</taxon>
        <taxon>Actinomycetota</taxon>
        <taxon>Actinomycetes</taxon>
        <taxon>Micromonosporales</taxon>
        <taxon>Micromonosporaceae</taxon>
        <taxon>Luedemannella</taxon>
    </lineage>
</organism>
<dbReference type="Proteomes" id="UP001500218">
    <property type="component" value="Unassembled WGS sequence"/>
</dbReference>
<name>A0ABP4YXV2_9ACTN</name>
<feature type="transmembrane region" description="Helical" evidence="1">
    <location>
        <begin position="95"/>
        <end position="114"/>
    </location>
</feature>
<keyword evidence="1" id="KW-1133">Transmembrane helix</keyword>
<evidence type="ECO:0000256" key="1">
    <source>
        <dbReference type="SAM" id="Phobius"/>
    </source>
</evidence>
<gene>
    <name evidence="2" type="ORF">GCM10009682_60000</name>
</gene>
<sequence>MPYRVLMTAVLVAHFAFLAYVVLGGFLTWRWPRAIWFHLAAVVWGVLVVAASLECPLTWAEDWARRRAGEAPLAGGFIDTYVENVIYPPQYLHEVRALCALVVLASWAGGYAAWRRRRQVRR</sequence>